<evidence type="ECO:0000256" key="4">
    <source>
        <dbReference type="ARBA" id="ARBA00022490"/>
    </source>
</evidence>
<dbReference type="InterPro" id="IPR008991">
    <property type="entry name" value="Translation_prot_SH3-like_sf"/>
</dbReference>
<dbReference type="SMART" id="SM01185">
    <property type="entry name" value="EFP"/>
    <property type="match status" value="1"/>
</dbReference>
<dbReference type="InterPro" id="IPR012340">
    <property type="entry name" value="NA-bd_OB-fold"/>
</dbReference>
<evidence type="ECO:0000256" key="5">
    <source>
        <dbReference type="ARBA" id="ARBA00022768"/>
    </source>
</evidence>
<dbReference type="PANTHER" id="PTHR30053:SF12">
    <property type="entry name" value="ELONGATION FACTOR P (EF-P) FAMILY PROTEIN"/>
    <property type="match status" value="1"/>
</dbReference>
<reference evidence="9" key="1">
    <citation type="submission" date="2018-05" db="EMBL/GenBank/DDBJ databases">
        <authorList>
            <person name="Lanie J.A."/>
            <person name="Ng W.-L."/>
            <person name="Kazmierczak K.M."/>
            <person name="Andrzejewski T.M."/>
            <person name="Davidsen T.M."/>
            <person name="Wayne K.J."/>
            <person name="Tettelin H."/>
            <person name="Glass J.I."/>
            <person name="Rusch D."/>
            <person name="Podicherti R."/>
            <person name="Tsui H.-C.T."/>
            <person name="Winkler M.E."/>
        </authorList>
    </citation>
    <scope>NUCLEOTIDE SEQUENCE</scope>
</reference>
<evidence type="ECO:0000256" key="1">
    <source>
        <dbReference type="ARBA" id="ARBA00004496"/>
    </source>
</evidence>
<evidence type="ECO:0000259" key="8">
    <source>
        <dbReference type="SMART" id="SM01185"/>
    </source>
</evidence>
<dbReference type="NCBIfam" id="TIGR00038">
    <property type="entry name" value="efp"/>
    <property type="match status" value="1"/>
</dbReference>
<dbReference type="HAMAP" id="MF_00141">
    <property type="entry name" value="EF_P"/>
    <property type="match status" value="1"/>
</dbReference>
<dbReference type="UniPathway" id="UPA00345"/>
<evidence type="ECO:0000256" key="6">
    <source>
        <dbReference type="ARBA" id="ARBA00022917"/>
    </source>
</evidence>
<dbReference type="FunFam" id="2.40.50.140:FF:000009">
    <property type="entry name" value="Elongation factor P"/>
    <property type="match status" value="1"/>
</dbReference>
<dbReference type="SUPFAM" id="SSF50249">
    <property type="entry name" value="Nucleic acid-binding proteins"/>
    <property type="match status" value="2"/>
</dbReference>
<dbReference type="SUPFAM" id="SSF50104">
    <property type="entry name" value="Translation proteins SH3-like domain"/>
    <property type="match status" value="1"/>
</dbReference>
<dbReference type="PIRSF" id="PIRSF005901">
    <property type="entry name" value="EF-P"/>
    <property type="match status" value="1"/>
</dbReference>
<dbReference type="NCBIfam" id="NF001810">
    <property type="entry name" value="PRK00529.1"/>
    <property type="match status" value="1"/>
</dbReference>
<dbReference type="InterPro" id="IPR011768">
    <property type="entry name" value="Transl_elongation_fac_P"/>
</dbReference>
<evidence type="ECO:0000256" key="2">
    <source>
        <dbReference type="ARBA" id="ARBA00004815"/>
    </source>
</evidence>
<evidence type="ECO:0000256" key="3">
    <source>
        <dbReference type="ARBA" id="ARBA00009479"/>
    </source>
</evidence>
<dbReference type="FunFam" id="2.30.30.30:FF:000003">
    <property type="entry name" value="Elongation factor P"/>
    <property type="match status" value="1"/>
</dbReference>
<keyword evidence="4" id="KW-0963">Cytoplasm</keyword>
<dbReference type="InterPro" id="IPR014722">
    <property type="entry name" value="Rib_uL2_dom2"/>
</dbReference>
<dbReference type="Pfam" id="PF09285">
    <property type="entry name" value="Elong-fact-P_C"/>
    <property type="match status" value="1"/>
</dbReference>
<sequence length="190" mass="21605">MATTYGTSDFRKGLRVEFDGDPYIVVECEFRKPGKGSAIYTLKVKNLLNGRVLEKTFRSGDSISGADCHDQKMQYIFNDTKDWHFMDPENYEQYAVSKEQLGDLWKYLVEEMMCEVTFYNGSPITVTPPNHVELEVEYCEPGAKGNTATNVTKPAKVQTGAEIQVPIFIKIGDVLKVDTRTGDYIERVHR</sequence>
<dbReference type="PANTHER" id="PTHR30053">
    <property type="entry name" value="ELONGATION FACTOR P"/>
    <property type="match status" value="1"/>
</dbReference>
<dbReference type="EMBL" id="UINC01126807">
    <property type="protein sequence ID" value="SVD05524.1"/>
    <property type="molecule type" value="Genomic_DNA"/>
</dbReference>
<dbReference type="CDD" id="cd05794">
    <property type="entry name" value="S1_EF-P_repeat_2"/>
    <property type="match status" value="1"/>
</dbReference>
<evidence type="ECO:0000259" key="7">
    <source>
        <dbReference type="SMART" id="SM00841"/>
    </source>
</evidence>
<feature type="domain" description="Translation elongation factor P/YeiP central" evidence="8">
    <location>
        <begin position="70"/>
        <end position="124"/>
    </location>
</feature>
<dbReference type="InterPro" id="IPR001059">
    <property type="entry name" value="Transl_elong_P/YeiP_cen"/>
</dbReference>
<dbReference type="CDD" id="cd04470">
    <property type="entry name" value="S1_EF-P_repeat_1"/>
    <property type="match status" value="1"/>
</dbReference>
<gene>
    <name evidence="9" type="ORF">METZ01_LOCUS358378</name>
</gene>
<dbReference type="InterPro" id="IPR013185">
    <property type="entry name" value="Transl_elong_KOW-like"/>
</dbReference>
<dbReference type="Gene3D" id="2.30.30.30">
    <property type="match status" value="1"/>
</dbReference>
<dbReference type="GO" id="GO:0003746">
    <property type="term" value="F:translation elongation factor activity"/>
    <property type="evidence" value="ECO:0007669"/>
    <property type="project" value="UniProtKB-KW"/>
</dbReference>
<dbReference type="GO" id="GO:0005829">
    <property type="term" value="C:cytosol"/>
    <property type="evidence" value="ECO:0007669"/>
    <property type="project" value="UniProtKB-ARBA"/>
</dbReference>
<dbReference type="AlphaFoldDB" id="A0A382S6J5"/>
<keyword evidence="6" id="KW-0648">Protein biosynthesis</keyword>
<dbReference type="InterPro" id="IPR020599">
    <property type="entry name" value="Transl_elong_fac_P/YeiP"/>
</dbReference>
<dbReference type="FunFam" id="2.40.50.140:FF:000004">
    <property type="entry name" value="Elongation factor P"/>
    <property type="match status" value="1"/>
</dbReference>
<protein>
    <recommendedName>
        <fullName evidence="10">Translation elongation factor P/YeiP central domain-containing protein</fullName>
    </recommendedName>
</protein>
<dbReference type="SMART" id="SM00841">
    <property type="entry name" value="Elong-fact-P_C"/>
    <property type="match status" value="1"/>
</dbReference>
<feature type="domain" description="Elongation factor P C-terminal" evidence="7">
    <location>
        <begin position="132"/>
        <end position="187"/>
    </location>
</feature>
<dbReference type="InterPro" id="IPR013852">
    <property type="entry name" value="Transl_elong_P/YeiP_CS"/>
</dbReference>
<dbReference type="Pfam" id="PF08207">
    <property type="entry name" value="EFP_N"/>
    <property type="match status" value="1"/>
</dbReference>
<comment type="similarity">
    <text evidence="3">Belongs to the elongation factor P family.</text>
</comment>
<dbReference type="Gene3D" id="2.40.50.140">
    <property type="entry name" value="Nucleic acid-binding proteins"/>
    <property type="match status" value="2"/>
</dbReference>
<keyword evidence="5" id="KW-0251">Elongation factor</keyword>
<accession>A0A382S6J5</accession>
<dbReference type="PROSITE" id="PS01275">
    <property type="entry name" value="EFP"/>
    <property type="match status" value="1"/>
</dbReference>
<evidence type="ECO:0000313" key="9">
    <source>
        <dbReference type="EMBL" id="SVD05524.1"/>
    </source>
</evidence>
<name>A0A382S6J5_9ZZZZ</name>
<comment type="pathway">
    <text evidence="2">Protein biosynthesis; polypeptide chain elongation.</text>
</comment>
<evidence type="ECO:0008006" key="10">
    <source>
        <dbReference type="Google" id="ProtNLM"/>
    </source>
</evidence>
<proteinExistence type="inferred from homology"/>
<organism evidence="9">
    <name type="scientific">marine metagenome</name>
    <dbReference type="NCBI Taxonomy" id="408172"/>
    <lineage>
        <taxon>unclassified sequences</taxon>
        <taxon>metagenomes</taxon>
        <taxon>ecological metagenomes</taxon>
    </lineage>
</organism>
<comment type="subcellular location">
    <subcellularLocation>
        <location evidence="1">Cytoplasm</location>
    </subcellularLocation>
</comment>
<dbReference type="GO" id="GO:0043043">
    <property type="term" value="P:peptide biosynthetic process"/>
    <property type="evidence" value="ECO:0007669"/>
    <property type="project" value="InterPro"/>
</dbReference>
<dbReference type="InterPro" id="IPR015365">
    <property type="entry name" value="Elong-fact-P_C"/>
</dbReference>
<dbReference type="Pfam" id="PF01132">
    <property type="entry name" value="EFP"/>
    <property type="match status" value="1"/>
</dbReference>